<comment type="caution">
    <text evidence="2">The sequence shown here is derived from an EMBL/GenBank/DDBJ whole genome shotgun (WGS) entry which is preliminary data.</text>
</comment>
<organism evidence="2 3">
    <name type="scientific">Phialemonium atrogriseum</name>
    <dbReference type="NCBI Taxonomy" id="1093897"/>
    <lineage>
        <taxon>Eukaryota</taxon>
        <taxon>Fungi</taxon>
        <taxon>Dikarya</taxon>
        <taxon>Ascomycota</taxon>
        <taxon>Pezizomycotina</taxon>
        <taxon>Sordariomycetes</taxon>
        <taxon>Sordariomycetidae</taxon>
        <taxon>Cephalothecales</taxon>
        <taxon>Cephalothecaceae</taxon>
        <taxon>Phialemonium</taxon>
    </lineage>
</organism>
<dbReference type="PANTHER" id="PTHR32251:SF15">
    <property type="entry name" value="3-OXO-5-ALPHA-STEROID 4-DEHYDROGENASE (DUF1295)"/>
    <property type="match status" value="1"/>
</dbReference>
<dbReference type="RefSeq" id="XP_060287718.1">
    <property type="nucleotide sequence ID" value="XM_060422192.1"/>
</dbReference>
<dbReference type="Gene3D" id="1.20.120.1630">
    <property type="match status" value="1"/>
</dbReference>
<dbReference type="GeneID" id="85305379"/>
<feature type="compositionally biased region" description="Basic and acidic residues" evidence="1">
    <location>
        <begin position="13"/>
        <end position="23"/>
    </location>
</feature>
<evidence type="ECO:0000256" key="1">
    <source>
        <dbReference type="SAM" id="MobiDB-lite"/>
    </source>
</evidence>
<dbReference type="GO" id="GO:0016020">
    <property type="term" value="C:membrane"/>
    <property type="evidence" value="ECO:0007669"/>
    <property type="project" value="TreeGrafter"/>
</dbReference>
<reference evidence="2" key="1">
    <citation type="submission" date="2023-06" db="EMBL/GenBank/DDBJ databases">
        <title>Genome-scale phylogeny and comparative genomics of the fungal order Sordariales.</title>
        <authorList>
            <consortium name="Lawrence Berkeley National Laboratory"/>
            <person name="Hensen N."/>
            <person name="Bonometti L."/>
            <person name="Westerberg I."/>
            <person name="Brannstrom I.O."/>
            <person name="Guillou S."/>
            <person name="Cros-Aarteil S."/>
            <person name="Calhoun S."/>
            <person name="Haridas S."/>
            <person name="Kuo A."/>
            <person name="Mondo S."/>
            <person name="Pangilinan J."/>
            <person name="Riley R."/>
            <person name="Labutti K."/>
            <person name="Andreopoulos B."/>
            <person name="Lipzen A."/>
            <person name="Chen C."/>
            <person name="Yanf M."/>
            <person name="Daum C."/>
            <person name="Ng V."/>
            <person name="Clum A."/>
            <person name="Steindorff A."/>
            <person name="Ohm R."/>
            <person name="Martin F."/>
            <person name="Silar P."/>
            <person name="Natvig D."/>
            <person name="Lalanne C."/>
            <person name="Gautier V."/>
            <person name="Ament-Velasquez S.L."/>
            <person name="Kruys A."/>
            <person name="Hutchinson M.I."/>
            <person name="Powell A.J."/>
            <person name="Barry K."/>
            <person name="Miller A.N."/>
            <person name="Grigoriev I.V."/>
            <person name="Debuchy R."/>
            <person name="Gladieux P."/>
            <person name="Thoren M.H."/>
            <person name="Johannesson H."/>
        </authorList>
    </citation>
    <scope>NUCLEOTIDE SEQUENCE</scope>
    <source>
        <strain evidence="2">8032-3</strain>
    </source>
</reference>
<evidence type="ECO:0008006" key="4">
    <source>
        <dbReference type="Google" id="ProtNLM"/>
    </source>
</evidence>
<dbReference type="InterPro" id="IPR010721">
    <property type="entry name" value="UstE-like"/>
</dbReference>
<evidence type="ECO:0000313" key="3">
    <source>
        <dbReference type="Proteomes" id="UP001244011"/>
    </source>
</evidence>
<accession>A0AAJ0C7S0</accession>
<gene>
    <name evidence="2" type="ORF">QBC33DRAFT_155566</name>
</gene>
<dbReference type="EMBL" id="MU838998">
    <property type="protein sequence ID" value="KAK1771505.1"/>
    <property type="molecule type" value="Genomic_DNA"/>
</dbReference>
<evidence type="ECO:0000313" key="2">
    <source>
        <dbReference type="EMBL" id="KAK1771505.1"/>
    </source>
</evidence>
<proteinExistence type="predicted"/>
<dbReference type="AlphaFoldDB" id="A0AAJ0C7S0"/>
<protein>
    <recommendedName>
        <fullName evidence="4">Steroid 5-alpha reductase C-terminal domain-containing protein</fullName>
    </recommendedName>
</protein>
<feature type="region of interest" description="Disordered" evidence="1">
    <location>
        <begin position="1"/>
        <end position="23"/>
    </location>
</feature>
<dbReference type="PANTHER" id="PTHR32251">
    <property type="entry name" value="3-OXO-5-ALPHA-STEROID 4-DEHYDROGENASE"/>
    <property type="match status" value="1"/>
</dbReference>
<sequence>MSSEPSGGPSAKGTDDNKSRPRDLIKRGVYKSNPLGTATFVGLRALDPFLQYQILARGLGTGLLSKLGLATIPVTATAFIPTGNALLDGLGLPLPRLILLAMAAGSAAKHIFWLTYTCREEFPPGAAVAVSGYNTFVNSANSLLLITAATTSALAAGPDVPVPFTGCAVSLPVAIGTVLYVAGIAVETVSELQRKRFKEQPGNEGRVCSDGLWGFSRHVNYAAYAVWRTGYTLAAGGWPAALVMGAFQVWDFSSRSVAVMDEYMGSKYGEQWKKYKADVPWVMFPGLY</sequence>
<name>A0AAJ0C7S0_9PEZI</name>
<keyword evidence="3" id="KW-1185">Reference proteome</keyword>
<dbReference type="Proteomes" id="UP001244011">
    <property type="component" value="Unassembled WGS sequence"/>
</dbReference>
<dbReference type="Pfam" id="PF06966">
    <property type="entry name" value="DUF1295"/>
    <property type="match status" value="1"/>
</dbReference>